<dbReference type="AlphaFoldDB" id="A0ABC8CQ16"/>
<dbReference type="EMBL" id="CP027777">
    <property type="protein sequence ID" value="AVQ37750.1"/>
    <property type="molecule type" value="Genomic_DNA"/>
</dbReference>
<gene>
    <name evidence="1" type="ORF">C7M56_03250</name>
</gene>
<organism evidence="1 2">
    <name type="scientific">Clostridium botulinum</name>
    <dbReference type="NCBI Taxonomy" id="1491"/>
    <lineage>
        <taxon>Bacteria</taxon>
        <taxon>Bacillati</taxon>
        <taxon>Bacillota</taxon>
        <taxon>Clostridia</taxon>
        <taxon>Eubacteriales</taxon>
        <taxon>Clostridiaceae</taxon>
        <taxon>Clostridium</taxon>
    </lineage>
</organism>
<dbReference type="RefSeq" id="WP_159034282.1">
    <property type="nucleotide sequence ID" value="NZ_CP027777.1"/>
</dbReference>
<evidence type="ECO:0000313" key="2">
    <source>
        <dbReference type="Proteomes" id="UP000240615"/>
    </source>
</evidence>
<dbReference type="Proteomes" id="UP000240615">
    <property type="component" value="Chromosome"/>
</dbReference>
<accession>A0ABC8CQ16</accession>
<protein>
    <submittedName>
        <fullName evidence="1">Uncharacterized protein</fullName>
    </submittedName>
</protein>
<evidence type="ECO:0000313" key="1">
    <source>
        <dbReference type="EMBL" id="AVQ37750.1"/>
    </source>
</evidence>
<sequence>MSKNRILTEAIIISRYCDIILGILQKHNNLSVNKILVFSFLIKKNRFNDKEVYSINNSKDILLKCISKLSGAFQDYCNEIEYILKAIHLLIQNEDLIIEEEQIKYNCRNNELIYIENKFIEKCIKESYKMTDRQFMKEAMQNV</sequence>
<proteinExistence type="predicted"/>
<name>A0ABC8CQ16_CLOBO</name>
<reference evidence="1 2" key="1">
    <citation type="submission" date="2018-01" db="EMBL/GenBank/DDBJ databases">
        <title>Genetic Diversity of Clostridium botulinum in seafood.</title>
        <authorList>
            <person name="Athira V."/>
            <person name="Arun Jyothi P.V."/>
            <person name="Lalitha K.V."/>
            <person name="Joseph T.C."/>
        </authorList>
    </citation>
    <scope>NUCLEOTIDE SEQUENCE [LARGE SCALE GENOMIC DNA]</scope>
    <source>
        <strain evidence="1 2">Mfbjulcb8</strain>
    </source>
</reference>